<accession>A0A178Y6D7</accession>
<evidence type="ECO:0000313" key="2">
    <source>
        <dbReference type="Proteomes" id="UP000078507"/>
    </source>
</evidence>
<evidence type="ECO:0000313" key="1">
    <source>
        <dbReference type="EMBL" id="OAP43130.1"/>
    </source>
</evidence>
<dbReference type="Proteomes" id="UP000078507">
    <property type="component" value="Unassembled WGS sequence"/>
</dbReference>
<reference evidence="1 2" key="1">
    <citation type="submission" date="2015-11" db="EMBL/GenBank/DDBJ databases">
        <title>Ensifer anhuiense sp. nov., an effective nitrogen fixation bacterium with Glycine soja.</title>
        <authorList>
            <person name="Yan H."/>
            <person name="Chen W."/>
        </authorList>
    </citation>
    <scope>NUCLEOTIDE SEQUENCE [LARGE SCALE GENOMIC DNA]</scope>
    <source>
        <strain evidence="1 2">LMG 7837</strain>
    </source>
</reference>
<dbReference type="AlphaFoldDB" id="A0A178Y6D7"/>
<sequence length="61" mass="7102">MNSGNRPKQRSTLRLNEPELTLLRRGDSPDPRLVELVRLLARRAAQEAFEEQTKELRTTRS</sequence>
<evidence type="ECO:0008006" key="3">
    <source>
        <dbReference type="Google" id="ProtNLM"/>
    </source>
</evidence>
<gene>
    <name evidence="1" type="ORF">ATB98_15275</name>
</gene>
<organism evidence="1 2">
    <name type="scientific">Sinorhizobium saheli</name>
    <dbReference type="NCBI Taxonomy" id="36856"/>
    <lineage>
        <taxon>Bacteria</taxon>
        <taxon>Pseudomonadati</taxon>
        <taxon>Pseudomonadota</taxon>
        <taxon>Alphaproteobacteria</taxon>
        <taxon>Hyphomicrobiales</taxon>
        <taxon>Rhizobiaceae</taxon>
        <taxon>Sinorhizobium/Ensifer group</taxon>
        <taxon>Sinorhizobium</taxon>
    </lineage>
</organism>
<protein>
    <recommendedName>
        <fullName evidence="3">Transposase</fullName>
    </recommendedName>
</protein>
<dbReference type="STRING" id="36856.ATB98_15275"/>
<name>A0A178Y6D7_SINSA</name>
<proteinExistence type="predicted"/>
<keyword evidence="2" id="KW-1185">Reference proteome</keyword>
<comment type="caution">
    <text evidence="1">The sequence shown here is derived from an EMBL/GenBank/DDBJ whole genome shotgun (WGS) entry which is preliminary data.</text>
</comment>
<dbReference type="EMBL" id="LNQB01000081">
    <property type="protein sequence ID" value="OAP43130.1"/>
    <property type="molecule type" value="Genomic_DNA"/>
</dbReference>